<dbReference type="InterPro" id="IPR015421">
    <property type="entry name" value="PyrdxlP-dep_Trfase_major"/>
</dbReference>
<evidence type="ECO:0000256" key="2">
    <source>
        <dbReference type="ARBA" id="ARBA00022898"/>
    </source>
</evidence>
<dbReference type="GO" id="GO:0030170">
    <property type="term" value="F:pyridoxal phosphate binding"/>
    <property type="evidence" value="ECO:0007669"/>
    <property type="project" value="TreeGrafter"/>
</dbReference>
<dbReference type="SUPFAM" id="SSF53383">
    <property type="entry name" value="PLP-dependent transferases"/>
    <property type="match status" value="1"/>
</dbReference>
<proteinExistence type="predicted"/>
<dbReference type="GO" id="GO:0005829">
    <property type="term" value="C:cytosol"/>
    <property type="evidence" value="ECO:0007669"/>
    <property type="project" value="TreeGrafter"/>
</dbReference>
<dbReference type="InterPro" id="IPR015424">
    <property type="entry name" value="PyrdxlP-dep_Trfase"/>
</dbReference>
<dbReference type="GO" id="GO:0004372">
    <property type="term" value="F:glycine hydroxymethyltransferase activity"/>
    <property type="evidence" value="ECO:0007669"/>
    <property type="project" value="TreeGrafter"/>
</dbReference>
<dbReference type="KEGG" id="plal:FXN65_20160"/>
<dbReference type="Gene3D" id="3.40.640.10">
    <property type="entry name" value="Type I PLP-dependent aspartate aminotransferase-like (Major domain)"/>
    <property type="match status" value="1"/>
</dbReference>
<dbReference type="Gene3D" id="3.90.1150.10">
    <property type="entry name" value="Aspartate Aminotransferase, domain 1"/>
    <property type="match status" value="1"/>
</dbReference>
<dbReference type="InterPro" id="IPR049943">
    <property type="entry name" value="Ser_HO-MeTrfase-like"/>
</dbReference>
<keyword evidence="2" id="KW-0663">Pyridoxal phosphate</keyword>
<keyword evidence="3" id="KW-0472">Membrane</keyword>
<dbReference type="AlphaFoldDB" id="A0A5J6QPL9"/>
<dbReference type="GO" id="GO:0019264">
    <property type="term" value="P:glycine biosynthetic process from serine"/>
    <property type="evidence" value="ECO:0007669"/>
    <property type="project" value="TreeGrafter"/>
</dbReference>
<comment type="cofactor">
    <cofactor evidence="1">
        <name>pyridoxal 5'-phosphate</name>
        <dbReference type="ChEBI" id="CHEBI:597326"/>
    </cofactor>
</comment>
<name>A0A5J6QPL9_9GAMM</name>
<dbReference type="InterPro" id="IPR015422">
    <property type="entry name" value="PyrdxlP-dep_Trfase_small"/>
</dbReference>
<keyword evidence="3" id="KW-1133">Transmembrane helix</keyword>
<gene>
    <name evidence="5" type="ORF">FXN65_20160</name>
</gene>
<protein>
    <recommendedName>
        <fullName evidence="4">Serine hydroxymethyltransferase-like domain-containing protein</fullName>
    </recommendedName>
</protein>
<sequence>MQSRFNRLRSYDKDLFTALSDAAWRVESCLDLRASANHVSPQILDALGGSFDSGLSLMGRCEFEALAADRARQLFNADYACVTPASVEQAIASICDALLDMGDGILSVGWVGNGHALQAGKFVTARAAFNCSHHDEVDPSGLDLDVIERRVQLLRPRLLVVKAAGIGRRIDYFRLRAIADKARAYLVVDFTLIAGMVAAGLCLSPVPFVDLAIASTGSTLRGPEGGMILAKADRSLQQMLNAVAVERDPIVRISSGNLAAKALCLKEAMSPSFQSYQVQVLENVRAVAGAFSCRGYELRSCLEEGGPVLVGLAGRPPQSVGVEQVLRRSGICMESGRWPGHGAEPDYLRLGTTAITTRGLGPSHCAEVAGWICDILDNPGGIEVEAFVTRRITRMCAKYPVYSEFPLIPF</sequence>
<organism evidence="5 6">
    <name type="scientific">Metapseudomonas lalkuanensis</name>
    <dbReference type="NCBI Taxonomy" id="2604832"/>
    <lineage>
        <taxon>Bacteria</taxon>
        <taxon>Pseudomonadati</taxon>
        <taxon>Pseudomonadota</taxon>
        <taxon>Gammaproteobacteria</taxon>
        <taxon>Pseudomonadales</taxon>
        <taxon>Pseudomonadaceae</taxon>
        <taxon>Metapseudomonas</taxon>
    </lineage>
</organism>
<reference evidence="5 6" key="1">
    <citation type="submission" date="2019-08" db="EMBL/GenBank/DDBJ databases">
        <title>Whole-genome Sequencing of e-waste polymer degrading bacterium Pseudomonas sp. strain PE08.</title>
        <authorList>
            <person name="Kirdat K."/>
            <person name="Debbarma P."/>
            <person name="Narawade N."/>
            <person name="Suyal D."/>
            <person name="Thorat V."/>
            <person name="Shouche Y."/>
            <person name="Goel R."/>
            <person name="Yadav A."/>
        </authorList>
    </citation>
    <scope>NUCLEOTIDE SEQUENCE [LARGE SCALE GENOMIC DNA]</scope>
    <source>
        <strain evidence="5 6">PE08</strain>
    </source>
</reference>
<keyword evidence="6" id="KW-1185">Reference proteome</keyword>
<dbReference type="PANTHER" id="PTHR11680:SF50">
    <property type="entry name" value="SERINE HYDROXYMETHYLTRANSFERASE"/>
    <property type="match status" value="1"/>
</dbReference>
<dbReference type="RefSeq" id="WP_151135724.1">
    <property type="nucleotide sequence ID" value="NZ_CP043311.1"/>
</dbReference>
<evidence type="ECO:0000313" key="6">
    <source>
        <dbReference type="Proteomes" id="UP000327179"/>
    </source>
</evidence>
<dbReference type="PANTHER" id="PTHR11680">
    <property type="entry name" value="SERINE HYDROXYMETHYLTRANSFERASE"/>
    <property type="match status" value="1"/>
</dbReference>
<evidence type="ECO:0000313" key="5">
    <source>
        <dbReference type="EMBL" id="QEY64257.1"/>
    </source>
</evidence>
<dbReference type="Proteomes" id="UP000327179">
    <property type="component" value="Chromosome"/>
</dbReference>
<dbReference type="Pfam" id="PF00464">
    <property type="entry name" value="SHMT"/>
    <property type="match status" value="1"/>
</dbReference>
<dbReference type="GO" id="GO:0046653">
    <property type="term" value="P:tetrahydrofolate metabolic process"/>
    <property type="evidence" value="ECO:0007669"/>
    <property type="project" value="TreeGrafter"/>
</dbReference>
<evidence type="ECO:0000256" key="1">
    <source>
        <dbReference type="ARBA" id="ARBA00001933"/>
    </source>
</evidence>
<dbReference type="InterPro" id="IPR039429">
    <property type="entry name" value="SHMT-like_dom"/>
</dbReference>
<feature type="transmembrane region" description="Helical" evidence="3">
    <location>
        <begin position="184"/>
        <end position="206"/>
    </location>
</feature>
<accession>A0A5J6QPL9</accession>
<evidence type="ECO:0000259" key="4">
    <source>
        <dbReference type="Pfam" id="PF00464"/>
    </source>
</evidence>
<evidence type="ECO:0000256" key="3">
    <source>
        <dbReference type="SAM" id="Phobius"/>
    </source>
</evidence>
<dbReference type="EMBL" id="CP043311">
    <property type="protein sequence ID" value="QEY64257.1"/>
    <property type="molecule type" value="Genomic_DNA"/>
</dbReference>
<keyword evidence="3" id="KW-0812">Transmembrane</keyword>
<feature type="domain" description="Serine hydroxymethyltransferase-like" evidence="4">
    <location>
        <begin position="9"/>
        <end position="372"/>
    </location>
</feature>